<proteinExistence type="predicted"/>
<protein>
    <recommendedName>
        <fullName evidence="3">Peroxidase</fullName>
    </recommendedName>
</protein>
<sequence length="231" mass="25057">MTGTDLPRASPRQRALAGFAVVMTEAPWSIDAADLDHLRAVGLSEDGVEQAICVAAFFNYYTRVADGTGITFDYESPLPRLTIDPTREALPRPPPSDWNPAVDGSRVPVFPRRAFAQGLLEEWHAYHFERDVLLSRHERRLLARAAAAELCDAGAVARYEDALARDPRERALAAYATKLTRTPWAASAADAAALHAHGLDDPAILAAITLVAHQNTFSRMHHGLAALATSG</sequence>
<dbReference type="InterPro" id="IPR029032">
    <property type="entry name" value="AhpD-like"/>
</dbReference>
<evidence type="ECO:0008006" key="3">
    <source>
        <dbReference type="Google" id="ProtNLM"/>
    </source>
</evidence>
<dbReference type="PANTHER" id="PTHR35446">
    <property type="entry name" value="SI:CH211-175M2.5"/>
    <property type="match status" value="1"/>
</dbReference>
<gene>
    <name evidence="1" type="ORF">KEG57_33540</name>
</gene>
<dbReference type="EMBL" id="JAGTJJ010000028">
    <property type="protein sequence ID" value="MDC3985451.1"/>
    <property type="molecule type" value="Genomic_DNA"/>
</dbReference>
<dbReference type="PANTHER" id="PTHR35446:SF2">
    <property type="entry name" value="CARBOXYMUCONOLACTONE DECARBOXYLASE-LIKE DOMAIN-CONTAINING PROTEIN"/>
    <property type="match status" value="1"/>
</dbReference>
<dbReference type="SUPFAM" id="SSF69118">
    <property type="entry name" value="AhpD-like"/>
    <property type="match status" value="2"/>
</dbReference>
<evidence type="ECO:0000313" key="2">
    <source>
        <dbReference type="Proteomes" id="UP001151081"/>
    </source>
</evidence>
<keyword evidence="2" id="KW-1185">Reference proteome</keyword>
<accession>A0A9X3XCF4</accession>
<comment type="caution">
    <text evidence="1">The sequence shown here is derived from an EMBL/GenBank/DDBJ whole genome shotgun (WGS) entry which is preliminary data.</text>
</comment>
<dbReference type="Gene3D" id="1.20.1290.10">
    <property type="entry name" value="AhpD-like"/>
    <property type="match status" value="2"/>
</dbReference>
<reference evidence="1 2" key="1">
    <citation type="submission" date="2021-04" db="EMBL/GenBank/DDBJ databases">
        <title>Genome analysis of Polyangium sp.</title>
        <authorList>
            <person name="Li Y."/>
            <person name="Wang J."/>
        </authorList>
    </citation>
    <scope>NUCLEOTIDE SEQUENCE [LARGE SCALE GENOMIC DNA]</scope>
    <source>
        <strain evidence="1 2">SDU14</strain>
    </source>
</reference>
<evidence type="ECO:0000313" key="1">
    <source>
        <dbReference type="EMBL" id="MDC3985451.1"/>
    </source>
</evidence>
<dbReference type="RefSeq" id="WP_272459197.1">
    <property type="nucleotide sequence ID" value="NZ_JAGTJJ010000028.1"/>
</dbReference>
<organism evidence="1 2">
    <name type="scientific">Polyangium jinanense</name>
    <dbReference type="NCBI Taxonomy" id="2829994"/>
    <lineage>
        <taxon>Bacteria</taxon>
        <taxon>Pseudomonadati</taxon>
        <taxon>Myxococcota</taxon>
        <taxon>Polyangia</taxon>
        <taxon>Polyangiales</taxon>
        <taxon>Polyangiaceae</taxon>
        <taxon>Polyangium</taxon>
    </lineage>
</organism>
<dbReference type="Proteomes" id="UP001151081">
    <property type="component" value="Unassembled WGS sequence"/>
</dbReference>
<name>A0A9X3XCF4_9BACT</name>
<dbReference type="AlphaFoldDB" id="A0A9X3XCF4"/>